<evidence type="ECO:0000256" key="1">
    <source>
        <dbReference type="ARBA" id="ARBA00022723"/>
    </source>
</evidence>
<evidence type="ECO:0000313" key="6">
    <source>
        <dbReference type="Proteomes" id="UP000240883"/>
    </source>
</evidence>
<gene>
    <name evidence="5" type="ORF">BS50DRAFT_630769</name>
</gene>
<protein>
    <submittedName>
        <fullName evidence="5">Di-copper centre-containing protein</fullName>
    </submittedName>
</protein>
<evidence type="ECO:0000256" key="3">
    <source>
        <dbReference type="SAM" id="SignalP"/>
    </source>
</evidence>
<dbReference type="EMBL" id="KZ678131">
    <property type="protein sequence ID" value="PSN70687.1"/>
    <property type="molecule type" value="Genomic_DNA"/>
</dbReference>
<keyword evidence="6" id="KW-1185">Reference proteome</keyword>
<reference evidence="5 6" key="1">
    <citation type="journal article" date="2018" name="Front. Microbiol.">
        <title>Genome-Wide Analysis of Corynespora cassiicola Leaf Fall Disease Putative Effectors.</title>
        <authorList>
            <person name="Lopez D."/>
            <person name="Ribeiro S."/>
            <person name="Label P."/>
            <person name="Fumanal B."/>
            <person name="Venisse J.S."/>
            <person name="Kohler A."/>
            <person name="de Oliveira R.R."/>
            <person name="Labutti K."/>
            <person name="Lipzen A."/>
            <person name="Lail K."/>
            <person name="Bauer D."/>
            <person name="Ohm R.A."/>
            <person name="Barry K.W."/>
            <person name="Spatafora J."/>
            <person name="Grigoriev I.V."/>
            <person name="Martin F.M."/>
            <person name="Pujade-Renaud V."/>
        </authorList>
    </citation>
    <scope>NUCLEOTIDE SEQUENCE [LARGE SCALE GENOMIC DNA]</scope>
    <source>
        <strain evidence="5 6">Philippines</strain>
    </source>
</reference>
<dbReference type="InterPro" id="IPR008922">
    <property type="entry name" value="Di-copper_centre_dom_sf"/>
</dbReference>
<sequence>MIYSPLLQLFAFGSLAVQAFAACKEPTVRKDWRSLTEDERDRFISAQQKLWNKDADPATNQSVYDRDFVLLHRRSTPSSHNVPGFLPWHRKFLRDYEIALQAIDPTVSLPYWNWADDNASLNTSLIWDKKYFGGDGQGSDYCVQDGRYANWTLRLGGHLTDPEIDIEHCLRRMWSRGISSTRVTGPVVPSMSEIRTAIKGYNGSYEDFLPWWEGHHGTIHLGIGGFSTDLNGDMTPVTNSPNEPVFWLHHTFVDRIWAEFQESTPFAHNSYGGLPSANSQLPSDDPIWNNGGKLSDVMKPWDVTVESAFSTKGDYYCYTYE</sequence>
<dbReference type="PRINTS" id="PR00092">
    <property type="entry name" value="TYROSINASE"/>
</dbReference>
<dbReference type="OrthoDB" id="6132182at2759"/>
<feature type="signal peptide" evidence="3">
    <location>
        <begin position="1"/>
        <end position="21"/>
    </location>
</feature>
<dbReference type="PANTHER" id="PTHR11474:SF126">
    <property type="entry name" value="TYROSINASE-LIKE PROTEIN TYR-1-RELATED"/>
    <property type="match status" value="1"/>
</dbReference>
<dbReference type="InterPro" id="IPR002227">
    <property type="entry name" value="Tyrosinase_Cu-bd"/>
</dbReference>
<feature type="domain" description="Tyrosinase copper-binding" evidence="4">
    <location>
        <begin position="80"/>
        <end position="97"/>
    </location>
</feature>
<dbReference type="PANTHER" id="PTHR11474">
    <property type="entry name" value="TYROSINASE FAMILY MEMBER"/>
    <property type="match status" value="1"/>
</dbReference>
<keyword evidence="3" id="KW-0732">Signal</keyword>
<dbReference type="Proteomes" id="UP000240883">
    <property type="component" value="Unassembled WGS sequence"/>
</dbReference>
<feature type="chain" id="PRO_5015642008" evidence="3">
    <location>
        <begin position="22"/>
        <end position="321"/>
    </location>
</feature>
<dbReference type="SUPFAM" id="SSF48056">
    <property type="entry name" value="Di-copper centre-containing domain"/>
    <property type="match status" value="1"/>
</dbReference>
<dbReference type="Pfam" id="PF00264">
    <property type="entry name" value="Tyrosinase"/>
    <property type="match status" value="1"/>
</dbReference>
<name>A0A2T2NZ43_CORCC</name>
<dbReference type="AlphaFoldDB" id="A0A2T2NZ43"/>
<evidence type="ECO:0000313" key="5">
    <source>
        <dbReference type="EMBL" id="PSN70687.1"/>
    </source>
</evidence>
<dbReference type="PROSITE" id="PS00497">
    <property type="entry name" value="TYROSINASE_1"/>
    <property type="match status" value="1"/>
</dbReference>
<keyword evidence="2" id="KW-0186">Copper</keyword>
<evidence type="ECO:0000256" key="2">
    <source>
        <dbReference type="ARBA" id="ARBA00023008"/>
    </source>
</evidence>
<dbReference type="InterPro" id="IPR050316">
    <property type="entry name" value="Tyrosinase/Hemocyanin"/>
</dbReference>
<accession>A0A2T2NZ43</accession>
<dbReference type="GO" id="GO:0046872">
    <property type="term" value="F:metal ion binding"/>
    <property type="evidence" value="ECO:0007669"/>
    <property type="project" value="UniProtKB-KW"/>
</dbReference>
<keyword evidence="1" id="KW-0479">Metal-binding</keyword>
<proteinExistence type="predicted"/>
<organism evidence="5 6">
    <name type="scientific">Corynespora cassiicola Philippines</name>
    <dbReference type="NCBI Taxonomy" id="1448308"/>
    <lineage>
        <taxon>Eukaryota</taxon>
        <taxon>Fungi</taxon>
        <taxon>Dikarya</taxon>
        <taxon>Ascomycota</taxon>
        <taxon>Pezizomycotina</taxon>
        <taxon>Dothideomycetes</taxon>
        <taxon>Pleosporomycetidae</taxon>
        <taxon>Pleosporales</taxon>
        <taxon>Corynesporascaceae</taxon>
        <taxon>Corynespora</taxon>
    </lineage>
</organism>
<evidence type="ECO:0000259" key="4">
    <source>
        <dbReference type="PROSITE" id="PS00497"/>
    </source>
</evidence>
<dbReference type="GO" id="GO:0016491">
    <property type="term" value="F:oxidoreductase activity"/>
    <property type="evidence" value="ECO:0007669"/>
    <property type="project" value="InterPro"/>
</dbReference>
<dbReference type="Gene3D" id="1.10.1280.10">
    <property type="entry name" value="Di-copper center containing domain from catechol oxidase"/>
    <property type="match status" value="1"/>
</dbReference>